<dbReference type="SUPFAM" id="SSF53335">
    <property type="entry name" value="S-adenosyl-L-methionine-dependent methyltransferases"/>
    <property type="match status" value="1"/>
</dbReference>
<dbReference type="Proteomes" id="UP000481876">
    <property type="component" value="Unassembled WGS sequence"/>
</dbReference>
<dbReference type="AlphaFoldDB" id="A0A6L3Z220"/>
<dbReference type="InterPro" id="IPR020596">
    <property type="entry name" value="rRNA_Ade_Mease_Trfase_CS"/>
</dbReference>
<reference evidence="6 7" key="1">
    <citation type="submission" date="2019-09" db="EMBL/GenBank/DDBJ databases">
        <title>Taxonomic organization of the family Brucellaceae based on a phylogenomic approach.</title>
        <authorList>
            <person name="Leclercq S."/>
            <person name="Cloeckaert A."/>
            <person name="Zygmunt M.S."/>
        </authorList>
    </citation>
    <scope>NUCLEOTIDE SEQUENCE [LARGE SCALE GENOMIC DNA]</scope>
    <source>
        <strain evidence="6 7">LMG 3313</strain>
    </source>
</reference>
<name>A0A6L3Z220_BRUAN</name>
<feature type="domain" description="Ribosomal RNA adenine methylase transferase N-terminal" evidence="5">
    <location>
        <begin position="30"/>
        <end position="143"/>
    </location>
</feature>
<dbReference type="EMBL" id="WBWS01000026">
    <property type="protein sequence ID" value="KAB2763252.1"/>
    <property type="molecule type" value="Genomic_DNA"/>
</dbReference>
<evidence type="ECO:0000256" key="3">
    <source>
        <dbReference type="ARBA" id="ARBA00022691"/>
    </source>
</evidence>
<comment type="caution">
    <text evidence="6">The sequence shown here is derived from an EMBL/GenBank/DDBJ whole genome shotgun (WGS) entry which is preliminary data.</text>
</comment>
<keyword evidence="3" id="KW-0949">S-adenosyl-L-methionine</keyword>
<dbReference type="PROSITE" id="PS01131">
    <property type="entry name" value="RRNA_A_DIMETH"/>
    <property type="match status" value="1"/>
</dbReference>
<dbReference type="CDD" id="cd02440">
    <property type="entry name" value="AdoMet_MTases"/>
    <property type="match status" value="1"/>
</dbReference>
<dbReference type="GO" id="GO:0000179">
    <property type="term" value="F:rRNA (adenine-N6,N6-)-dimethyltransferase activity"/>
    <property type="evidence" value="ECO:0007669"/>
    <property type="project" value="InterPro"/>
</dbReference>
<keyword evidence="1 6" id="KW-0489">Methyltransferase</keyword>
<proteinExistence type="predicted"/>
<dbReference type="SMART" id="SM00650">
    <property type="entry name" value="rADc"/>
    <property type="match status" value="1"/>
</dbReference>
<gene>
    <name evidence="6" type="ORF">F9L04_21030</name>
</gene>
<accession>A0A6L3Z220</accession>
<evidence type="ECO:0000256" key="2">
    <source>
        <dbReference type="ARBA" id="ARBA00022679"/>
    </source>
</evidence>
<dbReference type="Pfam" id="PF13649">
    <property type="entry name" value="Methyltransf_25"/>
    <property type="match status" value="1"/>
</dbReference>
<dbReference type="InterPro" id="IPR029063">
    <property type="entry name" value="SAM-dependent_MTases_sf"/>
</dbReference>
<evidence type="ECO:0000259" key="5">
    <source>
        <dbReference type="SMART" id="SM00650"/>
    </source>
</evidence>
<evidence type="ECO:0000313" key="7">
    <source>
        <dbReference type="Proteomes" id="UP000481876"/>
    </source>
</evidence>
<evidence type="ECO:0000256" key="1">
    <source>
        <dbReference type="ARBA" id="ARBA00022603"/>
    </source>
</evidence>
<dbReference type="Gene3D" id="3.40.50.150">
    <property type="entry name" value="Vaccinia Virus protein VP39"/>
    <property type="match status" value="1"/>
</dbReference>
<dbReference type="InterPro" id="IPR041698">
    <property type="entry name" value="Methyltransf_25"/>
</dbReference>
<keyword evidence="2 6" id="KW-0808">Transferase</keyword>
<evidence type="ECO:0000256" key="4">
    <source>
        <dbReference type="SAM" id="MobiDB-lite"/>
    </source>
</evidence>
<dbReference type="InterPro" id="IPR020598">
    <property type="entry name" value="rRNA_Ade_methylase_Trfase_N"/>
</dbReference>
<organism evidence="6 7">
    <name type="scientific">Brucella anthropi</name>
    <name type="common">Ochrobactrum anthropi</name>
    <dbReference type="NCBI Taxonomy" id="529"/>
    <lineage>
        <taxon>Bacteria</taxon>
        <taxon>Pseudomonadati</taxon>
        <taxon>Pseudomonadota</taxon>
        <taxon>Alphaproteobacteria</taxon>
        <taxon>Hyphomicrobiales</taxon>
        <taxon>Brucellaceae</taxon>
        <taxon>Brucella/Ochrobactrum group</taxon>
        <taxon>Brucella</taxon>
    </lineage>
</organism>
<sequence length="231" mass="25011">MFQRSQYLTFLRRWVADPLTVGAVMPSSPVLAGLMANAVGYTDGRVLELGPGTGVFTEALLARGLVRDQLTLVELDECFADLLSERFPGIRIVRGNAARLSAAGVDKDAKYDAIVSGLPLLSMSARSIYRIVRSAALRLEPSGHMFQFTYGIRCPVPAGILLKCGLKAELLGSVIRNIPPASVYRISHSLTPREQDVPRPLTDAKIANNLTERSQARGTSSPLTTSRSLIC</sequence>
<feature type="region of interest" description="Disordered" evidence="4">
    <location>
        <begin position="210"/>
        <end position="231"/>
    </location>
</feature>
<evidence type="ECO:0000313" key="6">
    <source>
        <dbReference type="EMBL" id="KAB2763252.1"/>
    </source>
</evidence>
<protein>
    <submittedName>
        <fullName evidence="6">Methyltransferase domain-containing protein</fullName>
    </submittedName>
</protein>